<reference evidence="2 3" key="1">
    <citation type="submission" date="2018-04" db="EMBL/GenBank/DDBJ databases">
        <authorList>
            <person name="Vogel A."/>
        </authorList>
    </citation>
    <scope>NUCLEOTIDE SEQUENCE [LARGE SCALE GENOMIC DNA]</scope>
</reference>
<dbReference type="Gene3D" id="3.30.420.10">
    <property type="entry name" value="Ribonuclease H-like superfamily/Ribonuclease H"/>
    <property type="match status" value="1"/>
</dbReference>
<name>A0A484M909_9ASTE</name>
<dbReference type="InterPro" id="IPR012337">
    <property type="entry name" value="RNaseH-like_sf"/>
</dbReference>
<keyword evidence="3" id="KW-1185">Reference proteome</keyword>
<sequence>MRKDVRQFVRACVTCQGTKALRQKSGRLLQPLPVPVHVWDDITMDFIVGLPPSRGYTTVMVVVDRLSKYSHFAALPAMFDTPKATTLFVDLIVRLHGLPKSIVSDCDPIFMSNFWTPLFTLSGTTLKLSMAYHPQTDGQTKVRIRGLEQYLRAFYHARPAKWSALLPWAELALNSTYHEGIKMSPFKALYGRDPPPTTIHYGLEQRADAG</sequence>
<dbReference type="EMBL" id="OOIL02002862">
    <property type="protein sequence ID" value="VFQ85147.1"/>
    <property type="molecule type" value="Genomic_DNA"/>
</dbReference>
<evidence type="ECO:0000259" key="1">
    <source>
        <dbReference type="PROSITE" id="PS50994"/>
    </source>
</evidence>
<dbReference type="PROSITE" id="PS50994">
    <property type="entry name" value="INTEGRASE"/>
    <property type="match status" value="1"/>
</dbReference>
<gene>
    <name evidence="2" type="ORF">CCAM_LOCUS26923</name>
</gene>
<dbReference type="PANTHER" id="PTHR35046">
    <property type="entry name" value="ZINC KNUCKLE (CCHC-TYPE) FAMILY PROTEIN"/>
    <property type="match status" value="1"/>
</dbReference>
<dbReference type="GO" id="GO:0015074">
    <property type="term" value="P:DNA integration"/>
    <property type="evidence" value="ECO:0007669"/>
    <property type="project" value="InterPro"/>
</dbReference>
<feature type="domain" description="Integrase catalytic" evidence="1">
    <location>
        <begin position="27"/>
        <end position="193"/>
    </location>
</feature>
<proteinExistence type="predicted"/>
<dbReference type="InterPro" id="IPR036397">
    <property type="entry name" value="RNaseH_sf"/>
</dbReference>
<dbReference type="InterPro" id="IPR001584">
    <property type="entry name" value="Integrase_cat-core"/>
</dbReference>
<dbReference type="GO" id="GO:0003676">
    <property type="term" value="F:nucleic acid binding"/>
    <property type="evidence" value="ECO:0007669"/>
    <property type="project" value="InterPro"/>
</dbReference>
<evidence type="ECO:0000313" key="2">
    <source>
        <dbReference type="EMBL" id="VFQ85147.1"/>
    </source>
</evidence>
<dbReference type="OrthoDB" id="1305153at2759"/>
<dbReference type="SUPFAM" id="SSF53098">
    <property type="entry name" value="Ribonuclease H-like"/>
    <property type="match status" value="1"/>
</dbReference>
<protein>
    <recommendedName>
        <fullName evidence="1">Integrase catalytic domain-containing protein</fullName>
    </recommendedName>
</protein>
<dbReference type="PANTHER" id="PTHR35046:SF26">
    <property type="entry name" value="RNA-DIRECTED DNA POLYMERASE"/>
    <property type="match status" value="1"/>
</dbReference>
<organism evidence="2 3">
    <name type="scientific">Cuscuta campestris</name>
    <dbReference type="NCBI Taxonomy" id="132261"/>
    <lineage>
        <taxon>Eukaryota</taxon>
        <taxon>Viridiplantae</taxon>
        <taxon>Streptophyta</taxon>
        <taxon>Embryophyta</taxon>
        <taxon>Tracheophyta</taxon>
        <taxon>Spermatophyta</taxon>
        <taxon>Magnoliopsida</taxon>
        <taxon>eudicotyledons</taxon>
        <taxon>Gunneridae</taxon>
        <taxon>Pentapetalae</taxon>
        <taxon>asterids</taxon>
        <taxon>lamiids</taxon>
        <taxon>Solanales</taxon>
        <taxon>Convolvulaceae</taxon>
        <taxon>Cuscuteae</taxon>
        <taxon>Cuscuta</taxon>
        <taxon>Cuscuta subgen. Grammica</taxon>
        <taxon>Cuscuta sect. Cleistogrammica</taxon>
    </lineage>
</organism>
<accession>A0A484M909</accession>
<dbReference type="AlphaFoldDB" id="A0A484M909"/>
<dbReference type="Proteomes" id="UP000595140">
    <property type="component" value="Unassembled WGS sequence"/>
</dbReference>
<evidence type="ECO:0000313" key="3">
    <source>
        <dbReference type="Proteomes" id="UP000595140"/>
    </source>
</evidence>